<reference evidence="3" key="1">
    <citation type="submission" date="2020-05" db="EMBL/GenBank/DDBJ databases">
        <title>Identification of trans-AT polyketide cluster in two marine bacteria, producers of a novel glutaramide-containing polyketide sesbanimide D and analogs.</title>
        <authorList>
            <person name="Kacar D."/>
            <person name="Rodriguez P."/>
            <person name="Canedo L."/>
            <person name="Gonzalez E."/>
            <person name="Galan B."/>
            <person name="De La Calle F."/>
            <person name="Garcia J.L."/>
        </authorList>
    </citation>
    <scope>NUCLEOTIDE SEQUENCE</scope>
    <source>
        <strain evidence="3">PHM038</strain>
    </source>
</reference>
<evidence type="ECO:0000313" key="4">
    <source>
        <dbReference type="Proteomes" id="UP000598467"/>
    </source>
</evidence>
<feature type="chain" id="PRO_5036772112" evidence="1">
    <location>
        <begin position="27"/>
        <end position="157"/>
    </location>
</feature>
<organism evidence="3 4">
    <name type="scientific">Roseibium aggregatum</name>
    <dbReference type="NCBI Taxonomy" id="187304"/>
    <lineage>
        <taxon>Bacteria</taxon>
        <taxon>Pseudomonadati</taxon>
        <taxon>Pseudomonadota</taxon>
        <taxon>Alphaproteobacteria</taxon>
        <taxon>Hyphomicrobiales</taxon>
        <taxon>Stappiaceae</taxon>
        <taxon>Roseibium</taxon>
    </lineage>
</organism>
<feature type="domain" description="Pilus formation protein N-terminal" evidence="2">
    <location>
        <begin position="29"/>
        <end position="97"/>
    </location>
</feature>
<dbReference type="Proteomes" id="UP000598467">
    <property type="component" value="Unassembled WGS sequence"/>
</dbReference>
<dbReference type="AlphaFoldDB" id="A0A926NQU4"/>
<evidence type="ECO:0000259" key="2">
    <source>
        <dbReference type="Pfam" id="PF13629"/>
    </source>
</evidence>
<name>A0A926NQU4_9HYPH</name>
<evidence type="ECO:0000313" key="3">
    <source>
        <dbReference type="EMBL" id="MBD1544759.1"/>
    </source>
</evidence>
<comment type="caution">
    <text evidence="3">The sequence shown here is derived from an EMBL/GenBank/DDBJ whole genome shotgun (WGS) entry which is preliminary data.</text>
</comment>
<dbReference type="InterPro" id="IPR032789">
    <property type="entry name" value="T2SS-T3SS_pil_N"/>
</dbReference>
<accession>A0A926NQU4</accession>
<feature type="signal peptide" evidence="1">
    <location>
        <begin position="1"/>
        <end position="26"/>
    </location>
</feature>
<dbReference type="Pfam" id="PF13629">
    <property type="entry name" value="T2SS-T3SS_pil_N"/>
    <property type="match status" value="1"/>
</dbReference>
<protein>
    <submittedName>
        <fullName evidence="3">Pilus assembly protein</fullName>
    </submittedName>
</protein>
<sequence length="157" mass="17050">MSVRLTLLRNLAVMALFVLTTGHAYASEDPVTVTVDRAKVFRIQEPASTVIVGNPFIADVSMHDRFTVVVTGKSYGSTNLVILDNKGEPIIDEVIVVRASDENVVSVMRNALRQTYTCSPVCEPTLRMGDSQAAFDTYAQQATTRNDLAEKAAGALK</sequence>
<evidence type="ECO:0000256" key="1">
    <source>
        <dbReference type="SAM" id="SignalP"/>
    </source>
</evidence>
<keyword evidence="1" id="KW-0732">Signal</keyword>
<dbReference type="EMBL" id="JABFCZ010000001">
    <property type="protein sequence ID" value="MBD1544759.1"/>
    <property type="molecule type" value="Genomic_DNA"/>
</dbReference>
<gene>
    <name evidence="3" type="ORF">HK439_00660</name>
</gene>
<proteinExistence type="predicted"/>